<dbReference type="InterPro" id="IPR014060">
    <property type="entry name" value="PglZ"/>
</dbReference>
<sequence length="847" mass="100416">MTKIENIILELFNHNRIVFFYDTERQFQEEIDDLNLDNIIIHKLTDSNWFKTKYLLEIEDTINNYLIYAPFSRPDDKNNNLADTIYYSKEFHADRISMILEELKLSNEFKPLFTKYKNFFNAKSRVDKFKEFLEDHEKNENSIIISILSTIANISIANFDEVLKEVLTEDLKNNKYINNFKNFNILDEFWRLIQENYSYIDENPSVKKFLTKLLITYSYTQLKSNPPKAWEKLVLSNKGNVKVFINNLMNNSSRKSRGVTFQEKYDIISNEIAKEIKLASQISKKPVESFYSCDAFEIFDEKIIEHLADVLYDTQEYNSEISQITNDRVTTHFYKIFEDEYKAIKWANFLIKNINLFENEFEYYTPENIIKKYVKSENEHGWFFVDKSYRKFNYYFDMIKNPEKFHDLRQLVENMYTNTFLSKLSILWSENFNEYKSLNHMKQYEFYRKIVRNHCQKHKTVVLISDALRYGVCDELKDELDSDPRKETELETMISVLPSNTKFGMGALLPHNKMEFIDDKLLIDGMPSQSTENRKKILEKYEKDFDYKKSTAVKFNEISKLKKDELKEQFKEYHLIYIYHNKIDAIGDKLETENEVFKASQETIFEIKDFIDDLANYLNFKHVIITGDHGFIYKKDKINESDKVDLNVEVLEKHKRYLLSNEELYLSGTRTYELPFIETNLYVTVPKGADIFKTPGPGLNYVHGGASLQEMIVPILLVKSEKGSKEKNQDPVNLTLISPISRKITNLVSPLTFAQNENISDTKTPLEAKIYFINGFGDKISNELIIHANKNVKSPQEREFKEKITFRDMKYDKKDKYYLIIENMENDSEIQRYEFILDLAFADGIEF</sequence>
<gene>
    <name evidence="1" type="ORF">SDC9_37505</name>
</gene>
<comment type="caution">
    <text evidence="1">The sequence shown here is derived from an EMBL/GenBank/DDBJ whole genome shotgun (WGS) entry which is preliminary data.</text>
</comment>
<dbReference type="Pfam" id="PF08665">
    <property type="entry name" value="PglZ"/>
    <property type="match status" value="1"/>
</dbReference>
<protein>
    <submittedName>
        <fullName evidence="1">Uncharacterized protein</fullName>
    </submittedName>
</protein>
<dbReference type="AlphaFoldDB" id="A0A644VJL3"/>
<organism evidence="1">
    <name type="scientific">bioreactor metagenome</name>
    <dbReference type="NCBI Taxonomy" id="1076179"/>
    <lineage>
        <taxon>unclassified sequences</taxon>
        <taxon>metagenomes</taxon>
        <taxon>ecological metagenomes</taxon>
    </lineage>
</organism>
<evidence type="ECO:0000313" key="1">
    <source>
        <dbReference type="EMBL" id="MPL91437.1"/>
    </source>
</evidence>
<reference evidence="1" key="1">
    <citation type="submission" date="2019-08" db="EMBL/GenBank/DDBJ databases">
        <authorList>
            <person name="Kucharzyk K."/>
            <person name="Murdoch R.W."/>
            <person name="Higgins S."/>
            <person name="Loffler F."/>
        </authorList>
    </citation>
    <scope>NUCLEOTIDE SEQUENCE</scope>
</reference>
<dbReference type="InterPro" id="IPR017850">
    <property type="entry name" value="Alkaline_phosphatase_core_sf"/>
</dbReference>
<name>A0A644VJL3_9ZZZZ</name>
<proteinExistence type="predicted"/>
<dbReference type="NCBIfam" id="TIGR02687">
    <property type="entry name" value="BREX-1 system phosphatase PglZ type A"/>
    <property type="match status" value="1"/>
</dbReference>
<dbReference type="EMBL" id="VSSQ01000329">
    <property type="protein sequence ID" value="MPL91437.1"/>
    <property type="molecule type" value="Genomic_DNA"/>
</dbReference>
<dbReference type="SUPFAM" id="SSF53649">
    <property type="entry name" value="Alkaline phosphatase-like"/>
    <property type="match status" value="1"/>
</dbReference>
<accession>A0A644VJL3</accession>